<dbReference type="Pfam" id="PF00989">
    <property type="entry name" value="PAS"/>
    <property type="match status" value="1"/>
</dbReference>
<evidence type="ECO:0000256" key="1">
    <source>
        <dbReference type="ARBA" id="ARBA00022553"/>
    </source>
</evidence>
<dbReference type="NCBIfam" id="TIGR00229">
    <property type="entry name" value="sensory_box"/>
    <property type="match status" value="1"/>
</dbReference>
<evidence type="ECO:0000313" key="6">
    <source>
        <dbReference type="Proteomes" id="UP000011770"/>
    </source>
</evidence>
<evidence type="ECO:0000259" key="4">
    <source>
        <dbReference type="PROSITE" id="PS50112"/>
    </source>
</evidence>
<feature type="domain" description="PAS" evidence="4">
    <location>
        <begin position="151"/>
        <end position="214"/>
    </location>
</feature>
<dbReference type="InterPro" id="IPR011006">
    <property type="entry name" value="CheY-like_superfamily"/>
</dbReference>
<dbReference type="GO" id="GO:0006355">
    <property type="term" value="P:regulation of DNA-templated transcription"/>
    <property type="evidence" value="ECO:0007669"/>
    <property type="project" value="InterPro"/>
</dbReference>
<dbReference type="PANTHER" id="PTHR44591">
    <property type="entry name" value="STRESS RESPONSE REGULATOR PROTEIN 1"/>
    <property type="match status" value="1"/>
</dbReference>
<dbReference type="CDD" id="cd00156">
    <property type="entry name" value="REC"/>
    <property type="match status" value="1"/>
</dbReference>
<dbReference type="Pfam" id="PF00072">
    <property type="entry name" value="Response_reg"/>
    <property type="match status" value="1"/>
</dbReference>
<dbReference type="InterPro" id="IPR000014">
    <property type="entry name" value="PAS"/>
</dbReference>
<dbReference type="InterPro" id="IPR001789">
    <property type="entry name" value="Sig_transdc_resp-reg_receiver"/>
</dbReference>
<reference evidence="5 6" key="1">
    <citation type="submission" date="2013-01" db="EMBL/GenBank/DDBJ databases">
        <authorList>
            <person name="Harkins D.M."/>
            <person name="Durkin A.S."/>
            <person name="Brinkac L.M."/>
            <person name="Haft D.H."/>
            <person name="Selengut J.D."/>
            <person name="Sanka R."/>
            <person name="DePew J."/>
            <person name="Purushe J."/>
            <person name="Tulsiani S.M."/>
            <person name="Graham G.C."/>
            <person name="Burns M.-A."/>
            <person name="Dohnt M.F."/>
            <person name="Smythe L.D."/>
            <person name="McKay D.B."/>
            <person name="Craig S.B."/>
            <person name="Vinetz J.M."/>
            <person name="Sutton G.G."/>
            <person name="Nierman W.C."/>
            <person name="Fouts D.E."/>
        </authorList>
    </citation>
    <scope>NUCLEOTIDE SEQUENCE [LARGE SCALE GENOMIC DNA]</scope>
    <source>
        <strain evidence="5 6">LT2116</strain>
    </source>
</reference>
<dbReference type="Proteomes" id="UP000011770">
    <property type="component" value="Unassembled WGS sequence"/>
</dbReference>
<dbReference type="AlphaFoldDB" id="M3GBV8"/>
<dbReference type="Gene3D" id="3.40.50.2300">
    <property type="match status" value="1"/>
</dbReference>
<accession>M3GBV8</accession>
<protein>
    <submittedName>
        <fullName evidence="5">Response regulator receiver domain protein</fullName>
    </submittedName>
</protein>
<feature type="domain" description="Response regulatory" evidence="3">
    <location>
        <begin position="1"/>
        <end position="114"/>
    </location>
</feature>
<sequence>MLVIDDEFEIRTVLERVISREGYRVLLAKDFDSAFEIIRSQKIDVVISDIVMNGKNGIEVTKEVRKINENIPVVLMTGNPDLATAEEAVRNRVFDYISKPIRRTSILEVLKKAKIEKEIRDRHTETLIRSETENTKLAQRAKDLYLQNYNILNATSDCVITLDRDLKFSGLNQSALDAFGYAEEEILGKHFNVLIPPEKEKLYMERVALLLKRKIRDKSPELAVPT</sequence>
<evidence type="ECO:0000259" key="3">
    <source>
        <dbReference type="PROSITE" id="PS50110"/>
    </source>
</evidence>
<dbReference type="PROSITE" id="PS50110">
    <property type="entry name" value="RESPONSE_REGULATORY"/>
    <property type="match status" value="1"/>
</dbReference>
<evidence type="ECO:0000313" key="5">
    <source>
        <dbReference type="EMBL" id="EMF83424.1"/>
    </source>
</evidence>
<dbReference type="PANTHER" id="PTHR44591:SF3">
    <property type="entry name" value="RESPONSE REGULATORY DOMAIN-CONTAINING PROTEIN"/>
    <property type="match status" value="1"/>
</dbReference>
<organism evidence="5 6">
    <name type="scientific">Leptospira weilii serovar Topaz str. LT2116</name>
    <dbReference type="NCBI Taxonomy" id="1088540"/>
    <lineage>
        <taxon>Bacteria</taxon>
        <taxon>Pseudomonadati</taxon>
        <taxon>Spirochaetota</taxon>
        <taxon>Spirochaetia</taxon>
        <taxon>Leptospirales</taxon>
        <taxon>Leptospiraceae</taxon>
        <taxon>Leptospira</taxon>
    </lineage>
</organism>
<dbReference type="InterPro" id="IPR035965">
    <property type="entry name" value="PAS-like_dom_sf"/>
</dbReference>
<dbReference type="SMART" id="SM00091">
    <property type="entry name" value="PAS"/>
    <property type="match status" value="1"/>
</dbReference>
<dbReference type="PROSITE" id="PS50112">
    <property type="entry name" value="PAS"/>
    <property type="match status" value="1"/>
</dbReference>
<dbReference type="GO" id="GO:0000160">
    <property type="term" value="P:phosphorelay signal transduction system"/>
    <property type="evidence" value="ECO:0007669"/>
    <property type="project" value="InterPro"/>
</dbReference>
<comment type="caution">
    <text evidence="5">The sequence shown here is derived from an EMBL/GenBank/DDBJ whole genome shotgun (WGS) entry which is preliminary data.</text>
</comment>
<dbReference type="SUPFAM" id="SSF52172">
    <property type="entry name" value="CheY-like"/>
    <property type="match status" value="1"/>
</dbReference>
<name>M3GBV8_9LEPT</name>
<dbReference type="Gene3D" id="3.30.450.20">
    <property type="entry name" value="PAS domain"/>
    <property type="match status" value="1"/>
</dbReference>
<evidence type="ECO:0000256" key="2">
    <source>
        <dbReference type="PROSITE-ProRule" id="PRU00169"/>
    </source>
</evidence>
<keyword evidence="1 2" id="KW-0597">Phosphoprotein</keyword>
<proteinExistence type="predicted"/>
<dbReference type="InterPro" id="IPR013767">
    <property type="entry name" value="PAS_fold"/>
</dbReference>
<dbReference type="EMBL" id="AHOR02000013">
    <property type="protein sequence ID" value="EMF83424.1"/>
    <property type="molecule type" value="Genomic_DNA"/>
</dbReference>
<dbReference type="SUPFAM" id="SSF55785">
    <property type="entry name" value="PYP-like sensor domain (PAS domain)"/>
    <property type="match status" value="1"/>
</dbReference>
<feature type="modified residue" description="4-aspartylphosphate" evidence="2">
    <location>
        <position position="49"/>
    </location>
</feature>
<dbReference type="InterPro" id="IPR050595">
    <property type="entry name" value="Bact_response_regulator"/>
</dbReference>
<gene>
    <name evidence="5" type="ORF">LEP1GSC188_2008</name>
</gene>
<dbReference type="CDD" id="cd00130">
    <property type="entry name" value="PAS"/>
    <property type="match status" value="1"/>
</dbReference>
<dbReference type="SMART" id="SM00448">
    <property type="entry name" value="REC"/>
    <property type="match status" value="1"/>
</dbReference>